<dbReference type="RefSeq" id="WP_025360021.1">
    <property type="nucleotide sequence ID" value="NZ_CP007155.1"/>
</dbReference>
<evidence type="ECO:0000256" key="1">
    <source>
        <dbReference type="ARBA" id="ARBA00022987"/>
    </source>
</evidence>
<name>W5WPS3_9PSEU</name>
<dbReference type="GO" id="GO:0031411">
    <property type="term" value="C:gas vesicle"/>
    <property type="evidence" value="ECO:0007669"/>
    <property type="project" value="UniProtKB-SubCell"/>
</dbReference>
<dbReference type="PATRIC" id="fig|1449976.3.peg.6823"/>
<keyword evidence="5" id="KW-1185">Reference proteome</keyword>
<dbReference type="PANTHER" id="PTHR36852">
    <property type="entry name" value="PROTEIN GVPL 2"/>
    <property type="match status" value="1"/>
</dbReference>
<gene>
    <name evidence="4" type="ORF">KALB_6796</name>
</gene>
<dbReference type="AlphaFoldDB" id="W5WPS3"/>
<organism evidence="4 5">
    <name type="scientific">Kutzneria albida DSM 43870</name>
    <dbReference type="NCBI Taxonomy" id="1449976"/>
    <lineage>
        <taxon>Bacteria</taxon>
        <taxon>Bacillati</taxon>
        <taxon>Actinomycetota</taxon>
        <taxon>Actinomycetes</taxon>
        <taxon>Pseudonocardiales</taxon>
        <taxon>Pseudonocardiaceae</taxon>
        <taxon>Kutzneria</taxon>
    </lineage>
</organism>
<evidence type="ECO:0000256" key="2">
    <source>
        <dbReference type="ARBA" id="ARBA00035108"/>
    </source>
</evidence>
<reference evidence="4 5" key="1">
    <citation type="journal article" date="2014" name="BMC Genomics">
        <title>Complete genome sequence of producer of the glycopeptide antibiotic Aculeximycin Kutzneria albida DSM 43870T, a representative of minor genus of Pseudonocardiaceae.</title>
        <authorList>
            <person name="Rebets Y."/>
            <person name="Tokovenko B."/>
            <person name="Lushchyk I."/>
            <person name="Ruckert C."/>
            <person name="Zaburannyi N."/>
            <person name="Bechthold A."/>
            <person name="Kalinowski J."/>
            <person name="Luzhetskyy A."/>
        </authorList>
    </citation>
    <scope>NUCLEOTIDE SEQUENCE [LARGE SCALE GENOMIC DNA]</scope>
    <source>
        <strain evidence="4">DSM 43870</strain>
    </source>
</reference>
<comment type="similarity">
    <text evidence="3">Belongs to the gas vesicle GvpF/GvpL family.</text>
</comment>
<protein>
    <recommendedName>
        <fullName evidence="6">Gas vesicle synthesis GvpLGvpF</fullName>
    </recommendedName>
</protein>
<evidence type="ECO:0000313" key="5">
    <source>
        <dbReference type="Proteomes" id="UP000019225"/>
    </source>
</evidence>
<dbReference type="Proteomes" id="UP000019225">
    <property type="component" value="Chromosome"/>
</dbReference>
<dbReference type="EMBL" id="CP007155">
    <property type="protein sequence ID" value="AHI00155.1"/>
    <property type="molecule type" value="Genomic_DNA"/>
</dbReference>
<dbReference type="GO" id="GO:0031412">
    <property type="term" value="P:gas vesicle organization"/>
    <property type="evidence" value="ECO:0007669"/>
    <property type="project" value="InterPro"/>
</dbReference>
<dbReference type="InterPro" id="IPR009430">
    <property type="entry name" value="GvpL/GvpF"/>
</dbReference>
<evidence type="ECO:0008006" key="6">
    <source>
        <dbReference type="Google" id="ProtNLM"/>
    </source>
</evidence>
<accession>W5WPS3</accession>
<dbReference type="KEGG" id="kal:KALB_6796"/>
<dbReference type="HOGENOM" id="CLU_065736_0_0_11"/>
<dbReference type="STRING" id="1449976.KALB_6796"/>
<evidence type="ECO:0000313" key="4">
    <source>
        <dbReference type="EMBL" id="AHI00155.1"/>
    </source>
</evidence>
<dbReference type="eggNOG" id="ENOG5031T6B">
    <property type="taxonomic scope" value="Bacteria"/>
</dbReference>
<dbReference type="PANTHER" id="PTHR36852:SF1">
    <property type="entry name" value="PROTEIN GVPL 2"/>
    <property type="match status" value="1"/>
</dbReference>
<keyword evidence="1" id="KW-0304">Gas vesicle</keyword>
<dbReference type="OrthoDB" id="146444at2"/>
<sequence>MVERALRYLYAVSRRVELDWVYGLRGVGGEQPHVVAAGGVTAVVGAVDQAEFGVDALQGALADPVRLEQFARAHHHVVDSLALRTTTVPLRMGTVCEGLAGVLALLTGHPDRFRSLLDRFEDHQEWGVKGYLDADCAETEDAAATYPGRSGTEYLLRRRAAQHRDAQRTDRVIWVSGQVHAELSALAAGERLLRPRGSLMVLNGAYLVRRADVPGLRRVVAGLPRSHRGLRLEVTGPWAPYSFVDEGARP</sequence>
<proteinExistence type="inferred from homology"/>
<comment type="subcellular location">
    <subcellularLocation>
        <location evidence="2">Gas vesicle</location>
    </subcellularLocation>
</comment>
<dbReference type="Pfam" id="PF06386">
    <property type="entry name" value="GvpL_GvpF"/>
    <property type="match status" value="1"/>
</dbReference>
<evidence type="ECO:0000256" key="3">
    <source>
        <dbReference type="ARBA" id="ARBA00035643"/>
    </source>
</evidence>